<proteinExistence type="predicted"/>
<comment type="caution">
    <text evidence="1">The sequence shown here is derived from an EMBL/GenBank/DDBJ whole genome shotgun (WGS) entry which is preliminary data.</text>
</comment>
<accession>A0ABQ5FA60</accession>
<dbReference type="EMBL" id="BQNB010017174">
    <property type="protein sequence ID" value="GJT60170.1"/>
    <property type="molecule type" value="Genomic_DNA"/>
</dbReference>
<organism evidence="1 2">
    <name type="scientific">Tanacetum coccineum</name>
    <dbReference type="NCBI Taxonomy" id="301880"/>
    <lineage>
        <taxon>Eukaryota</taxon>
        <taxon>Viridiplantae</taxon>
        <taxon>Streptophyta</taxon>
        <taxon>Embryophyta</taxon>
        <taxon>Tracheophyta</taxon>
        <taxon>Spermatophyta</taxon>
        <taxon>Magnoliopsida</taxon>
        <taxon>eudicotyledons</taxon>
        <taxon>Gunneridae</taxon>
        <taxon>Pentapetalae</taxon>
        <taxon>asterids</taxon>
        <taxon>campanulids</taxon>
        <taxon>Asterales</taxon>
        <taxon>Asteraceae</taxon>
        <taxon>Asteroideae</taxon>
        <taxon>Anthemideae</taxon>
        <taxon>Anthemidinae</taxon>
        <taxon>Tanacetum</taxon>
    </lineage>
</organism>
<reference evidence="1" key="1">
    <citation type="journal article" date="2022" name="Int. J. Mol. Sci.">
        <title>Draft Genome of Tanacetum Coccineum: Genomic Comparison of Closely Related Tanacetum-Family Plants.</title>
        <authorList>
            <person name="Yamashiro T."/>
            <person name="Shiraishi A."/>
            <person name="Nakayama K."/>
            <person name="Satake H."/>
        </authorList>
    </citation>
    <scope>NUCLEOTIDE SEQUENCE</scope>
</reference>
<evidence type="ECO:0000313" key="2">
    <source>
        <dbReference type="Proteomes" id="UP001151760"/>
    </source>
</evidence>
<evidence type="ECO:0000313" key="1">
    <source>
        <dbReference type="EMBL" id="GJT60170.1"/>
    </source>
</evidence>
<gene>
    <name evidence="1" type="ORF">Tco_1003703</name>
</gene>
<protein>
    <submittedName>
        <fullName evidence="1">Uncharacterized protein</fullName>
    </submittedName>
</protein>
<dbReference type="Proteomes" id="UP001151760">
    <property type="component" value="Unassembled WGS sequence"/>
</dbReference>
<reference evidence="1" key="2">
    <citation type="submission" date="2022-01" db="EMBL/GenBank/DDBJ databases">
        <authorList>
            <person name="Yamashiro T."/>
            <person name="Shiraishi A."/>
            <person name="Satake H."/>
            <person name="Nakayama K."/>
        </authorList>
    </citation>
    <scope>NUCLEOTIDE SEQUENCE</scope>
</reference>
<name>A0ABQ5FA60_9ASTR</name>
<keyword evidence="2" id="KW-1185">Reference proteome</keyword>
<sequence>MSNAPGYLSTATYFGGVTIEVLKSSTQHSSVNDVFILNISKEDVEPQPNSPLQEIIILDPYDQPMWESAKTVAPTPNSVIVRPDVDDNFVINSTHLKMIWENKLDGYLRANLYDHLREFLAICDMFKYSKTQSEAVKLLMFPLSL</sequence>